<evidence type="ECO:0000256" key="7">
    <source>
        <dbReference type="ARBA" id="ARBA00034754"/>
    </source>
</evidence>
<keyword evidence="6" id="KW-0239">DNA-directed DNA polymerase</keyword>
<dbReference type="InterPro" id="IPR027417">
    <property type="entry name" value="P-loop_NTPase"/>
</dbReference>
<evidence type="ECO:0000313" key="12">
    <source>
        <dbReference type="EMBL" id="PCS21403.1"/>
    </source>
</evidence>
<keyword evidence="5" id="KW-0235">DNA replication</keyword>
<dbReference type="RefSeq" id="WP_097357211.1">
    <property type="nucleotide sequence ID" value="NZ_CAWNJE010000022.1"/>
</dbReference>
<proteinExistence type="inferred from homology"/>
<protein>
    <recommendedName>
        <fullName evidence="2 9">DNA polymerase III subunit delta</fullName>
        <ecNumber evidence="1 9">2.7.7.7</ecNumber>
    </recommendedName>
</protein>
<name>A0A2A5SZR1_9GAMM</name>
<evidence type="ECO:0000256" key="5">
    <source>
        <dbReference type="ARBA" id="ARBA00022705"/>
    </source>
</evidence>
<keyword evidence="13" id="KW-1185">Reference proteome</keyword>
<dbReference type="PANTHER" id="PTHR34388:SF1">
    <property type="entry name" value="DNA POLYMERASE III SUBUNIT DELTA"/>
    <property type="match status" value="1"/>
</dbReference>
<dbReference type="GO" id="GO:0003887">
    <property type="term" value="F:DNA-directed DNA polymerase activity"/>
    <property type="evidence" value="ECO:0007669"/>
    <property type="project" value="UniProtKB-UniRule"/>
</dbReference>
<feature type="domain" description="DNA polymerase III subunit delta C-terminal" evidence="11">
    <location>
        <begin position="214"/>
        <end position="335"/>
    </location>
</feature>
<dbReference type="GO" id="GO:0003677">
    <property type="term" value="F:DNA binding"/>
    <property type="evidence" value="ECO:0007669"/>
    <property type="project" value="InterPro"/>
</dbReference>
<comment type="caution">
    <text evidence="12">The sequence shown here is derived from an EMBL/GenBank/DDBJ whole genome shotgun (WGS) entry which is preliminary data.</text>
</comment>
<dbReference type="Pfam" id="PF14840">
    <property type="entry name" value="DNA_pol3_delt_C"/>
    <property type="match status" value="1"/>
</dbReference>
<dbReference type="Gene3D" id="3.40.50.300">
    <property type="entry name" value="P-loop containing nucleotide triphosphate hydrolases"/>
    <property type="match status" value="1"/>
</dbReference>
<dbReference type="SUPFAM" id="SSF48019">
    <property type="entry name" value="post-AAA+ oligomerization domain-like"/>
    <property type="match status" value="1"/>
</dbReference>
<dbReference type="AlphaFoldDB" id="A0A2A5SZR1"/>
<feature type="domain" description="DNA polymerase III delta N-terminal" evidence="10">
    <location>
        <begin position="20"/>
        <end position="138"/>
    </location>
</feature>
<comment type="catalytic activity">
    <reaction evidence="8">
        <text>DNA(n) + a 2'-deoxyribonucleoside 5'-triphosphate = DNA(n+1) + diphosphate</text>
        <dbReference type="Rhea" id="RHEA:22508"/>
        <dbReference type="Rhea" id="RHEA-COMP:17339"/>
        <dbReference type="Rhea" id="RHEA-COMP:17340"/>
        <dbReference type="ChEBI" id="CHEBI:33019"/>
        <dbReference type="ChEBI" id="CHEBI:61560"/>
        <dbReference type="ChEBI" id="CHEBI:173112"/>
        <dbReference type="EC" id="2.7.7.7"/>
    </reaction>
</comment>
<dbReference type="Pfam" id="PF06144">
    <property type="entry name" value="DNA_pol3_delta"/>
    <property type="match status" value="1"/>
</dbReference>
<dbReference type="InterPro" id="IPR005790">
    <property type="entry name" value="DNA_polIII_delta"/>
</dbReference>
<comment type="similarity">
    <text evidence="7">Belongs to the DNA polymerase HolA subunit family.</text>
</comment>
<evidence type="ECO:0000259" key="11">
    <source>
        <dbReference type="Pfam" id="PF14840"/>
    </source>
</evidence>
<dbReference type="Gene3D" id="1.20.272.10">
    <property type="match status" value="1"/>
</dbReference>
<dbReference type="GeneID" id="66952511"/>
<dbReference type="Gene3D" id="1.10.8.60">
    <property type="match status" value="1"/>
</dbReference>
<sequence length="342" mass="39986">MRVYPEQLRRHLAQGLCQTYLLFGNELLLKQESLQSILETSAQQGFIEKHRFTIDNQLHWQDVYEICQALSLFSVRQVLIIILPETSLNITQGNALKALKPYLHQDILLVLDGPRLNKKQELKQWFTLFHKNGLYVPCNTPNAQQMPNFIKARCRDLNLKPDHESVLILAQWYEGNLQGLSQSLMKFQFLYPDGTLTLIRLQESLSRHNHYTLFQLTDALIEGKVNRAVRIVRQLQAEAVEITLLLRIIQKEIVQLFKMQELWVSGMPLDKIFDHFRVWKTRQKTLVSTLHRLPSPKLAELLHHLYNIEIMVKTDFDSRPWPELTALCIEMCGYPVLLDPIN</sequence>
<evidence type="ECO:0000313" key="13">
    <source>
        <dbReference type="Proteomes" id="UP000219020"/>
    </source>
</evidence>
<dbReference type="GO" id="GO:0006261">
    <property type="term" value="P:DNA-templated DNA replication"/>
    <property type="evidence" value="ECO:0007669"/>
    <property type="project" value="TreeGrafter"/>
</dbReference>
<dbReference type="GO" id="GO:0009360">
    <property type="term" value="C:DNA polymerase III complex"/>
    <property type="evidence" value="ECO:0007669"/>
    <property type="project" value="UniProtKB-UniRule"/>
</dbReference>
<evidence type="ECO:0000256" key="2">
    <source>
        <dbReference type="ARBA" id="ARBA00017703"/>
    </source>
</evidence>
<dbReference type="EMBL" id="NBYY01000034">
    <property type="protein sequence ID" value="PCS21403.1"/>
    <property type="molecule type" value="Genomic_DNA"/>
</dbReference>
<dbReference type="InterPro" id="IPR010372">
    <property type="entry name" value="DNA_pol3_delta_N"/>
</dbReference>
<evidence type="ECO:0000256" key="6">
    <source>
        <dbReference type="ARBA" id="ARBA00022932"/>
    </source>
</evidence>
<dbReference type="NCBIfam" id="TIGR01128">
    <property type="entry name" value="holA"/>
    <property type="match status" value="1"/>
</dbReference>
<reference evidence="13" key="1">
    <citation type="submission" date="2017-04" db="EMBL/GenBank/DDBJ databases">
        <title>Genome evolution of the luminous symbionts of deep sea anglerfish.</title>
        <authorList>
            <person name="Hendry T.A."/>
        </authorList>
    </citation>
    <scope>NUCLEOTIDE SEQUENCE [LARGE SCALE GENOMIC DNA]</scope>
</reference>
<keyword evidence="4 12" id="KW-0548">Nucleotidyltransferase</keyword>
<evidence type="ECO:0000259" key="10">
    <source>
        <dbReference type="Pfam" id="PF06144"/>
    </source>
</evidence>
<dbReference type="InterPro" id="IPR008921">
    <property type="entry name" value="DNA_pol3_clamp-load_cplx_C"/>
</dbReference>
<accession>A0A2A5SZR1</accession>
<dbReference type="SUPFAM" id="SSF52540">
    <property type="entry name" value="P-loop containing nucleoside triphosphate hydrolases"/>
    <property type="match status" value="1"/>
</dbReference>
<evidence type="ECO:0000256" key="3">
    <source>
        <dbReference type="ARBA" id="ARBA00022679"/>
    </source>
</evidence>
<keyword evidence="3 12" id="KW-0808">Transferase</keyword>
<gene>
    <name evidence="12" type="ORF">BTN49_2942</name>
</gene>
<dbReference type="InterPro" id="IPR032780">
    <property type="entry name" value="DNA_pol3_delt_C"/>
</dbReference>
<dbReference type="Proteomes" id="UP000219020">
    <property type="component" value="Unassembled WGS sequence"/>
</dbReference>
<dbReference type="CDD" id="cd18138">
    <property type="entry name" value="HLD_clamp_pol_III_delta"/>
    <property type="match status" value="1"/>
</dbReference>
<evidence type="ECO:0000256" key="8">
    <source>
        <dbReference type="ARBA" id="ARBA00049244"/>
    </source>
</evidence>
<evidence type="ECO:0000256" key="9">
    <source>
        <dbReference type="NCBIfam" id="TIGR01128"/>
    </source>
</evidence>
<organism evidence="12 13">
    <name type="scientific">Candidatus Enterovibrio escicola</name>
    <dbReference type="NCBI Taxonomy" id="1927127"/>
    <lineage>
        <taxon>Bacteria</taxon>
        <taxon>Pseudomonadati</taxon>
        <taxon>Pseudomonadota</taxon>
        <taxon>Gammaproteobacteria</taxon>
        <taxon>Vibrionales</taxon>
        <taxon>Vibrionaceae</taxon>
        <taxon>Enterovibrio</taxon>
    </lineage>
</organism>
<evidence type="ECO:0000256" key="4">
    <source>
        <dbReference type="ARBA" id="ARBA00022695"/>
    </source>
</evidence>
<dbReference type="PANTHER" id="PTHR34388">
    <property type="entry name" value="DNA POLYMERASE III SUBUNIT DELTA"/>
    <property type="match status" value="1"/>
</dbReference>
<dbReference type="EC" id="2.7.7.7" evidence="1 9"/>
<evidence type="ECO:0000256" key="1">
    <source>
        <dbReference type="ARBA" id="ARBA00012417"/>
    </source>
</evidence>